<evidence type="ECO:0000256" key="4">
    <source>
        <dbReference type="ARBA" id="ARBA00022806"/>
    </source>
</evidence>
<evidence type="ECO:0000256" key="5">
    <source>
        <dbReference type="ARBA" id="ARBA00022840"/>
    </source>
</evidence>
<dbReference type="Gene3D" id="3.40.50.300">
    <property type="entry name" value="P-loop containing nucleotide triphosphate hydrolases"/>
    <property type="match status" value="3"/>
</dbReference>
<keyword evidence="3 11" id="KW-0378">Hydrolase</keyword>
<evidence type="ECO:0000256" key="9">
    <source>
        <dbReference type="ARBA" id="ARBA00034808"/>
    </source>
</evidence>
<evidence type="ECO:0000256" key="10">
    <source>
        <dbReference type="ARBA" id="ARBA00048988"/>
    </source>
</evidence>
<dbReference type="CDD" id="cd17932">
    <property type="entry name" value="DEXQc_UvrD"/>
    <property type="match status" value="1"/>
</dbReference>
<name>R5Y1E3_9FIRM</name>
<comment type="catalytic activity">
    <reaction evidence="8">
        <text>Couples ATP hydrolysis with the unwinding of duplex DNA by translocating in the 3'-5' direction.</text>
        <dbReference type="EC" id="5.6.2.4"/>
    </reaction>
</comment>
<evidence type="ECO:0000256" key="1">
    <source>
        <dbReference type="ARBA" id="ARBA00009922"/>
    </source>
</evidence>
<evidence type="ECO:0000256" key="6">
    <source>
        <dbReference type="ARBA" id="ARBA00023125"/>
    </source>
</evidence>
<dbReference type="GO" id="GO:0003677">
    <property type="term" value="F:DNA binding"/>
    <property type="evidence" value="ECO:0007669"/>
    <property type="project" value="UniProtKB-KW"/>
</dbReference>
<dbReference type="InterPro" id="IPR000212">
    <property type="entry name" value="DNA_helicase_UvrD/REP"/>
</dbReference>
<dbReference type="EMBL" id="CBBD010000040">
    <property type="protein sequence ID" value="CDA10482.1"/>
    <property type="molecule type" value="Genomic_DNA"/>
</dbReference>
<dbReference type="Gene3D" id="1.10.10.160">
    <property type="match status" value="1"/>
</dbReference>
<feature type="binding site" evidence="11">
    <location>
        <begin position="31"/>
        <end position="38"/>
    </location>
    <ligand>
        <name>ATP</name>
        <dbReference type="ChEBI" id="CHEBI:30616"/>
    </ligand>
</feature>
<organism evidence="13 14">
    <name type="scientific">Intestinibacter bartlettii CAG:1329</name>
    <dbReference type="NCBI Taxonomy" id="1263063"/>
    <lineage>
        <taxon>Bacteria</taxon>
        <taxon>Bacillati</taxon>
        <taxon>Bacillota</taxon>
        <taxon>Clostridia</taxon>
        <taxon>Peptostreptococcales</taxon>
        <taxon>Peptostreptococcaceae</taxon>
        <taxon>Intestinibacter</taxon>
    </lineage>
</organism>
<sequence>MSYYKEKIEQIKKDEYQYNAYNTEDSTIVIAGPGSGKTTVLTLKIMKLLNEIIKKPRGLACMTFSKESAREFKERLTKLGYKNRKNVFLGTVHSFCVKEVLGRYAHLYKKYNIPLPIKIISTQDKKRLFNQVVSDLKLDGLCISTLDMDKERTLNISGMSTVNVESYDVALKVAQEYENRLINLGYLDYELIVKFSTILIQNEEYVRKSLSKRFPWILIDEYQDLGRPLHEMILSLFTTTNIKIFAVGDPDQSIYGFTGAIPDYLNELYSREDITLIELKNNYRSNQDIIDASQIFLKKNRGYKAVARRDEQAEFTFIVCEEDLEEQYNYCVENIIPKYRELDIKLDEIVIIVKNNKDVKAMAHKCQCKDIPYYIAKNEYDRSDTIRWIESCAKWVLDNTLVSFDSIFSFWENIVNKHYKNKINIKNRIFEKRSLQRILRSSYIYSDDLKIWMEFLIKSLDINTLLKDSSIYPDELNNIKKFIKVLKESGYCDKGIEFFSNVGRPENQVTITTRHSSKGLEFEVVILLGMEEGNFPDYRSTTQRQIEEEERICFVCISRAKKSCVLIRSQYNNIQKRNGGIWKKTMQESRFWTKLYNRYGCSENSEMVTEHNINKK</sequence>
<dbReference type="Pfam" id="PF00580">
    <property type="entry name" value="UvrD-helicase"/>
    <property type="match status" value="1"/>
</dbReference>
<keyword evidence="5 11" id="KW-0067">ATP-binding</keyword>
<proteinExistence type="inferred from homology"/>
<dbReference type="Proteomes" id="UP000017980">
    <property type="component" value="Unassembled WGS sequence"/>
</dbReference>
<dbReference type="InterPro" id="IPR014017">
    <property type="entry name" value="DNA_helicase_UvrD-like_C"/>
</dbReference>
<dbReference type="SUPFAM" id="SSF52540">
    <property type="entry name" value="P-loop containing nucleoside triphosphate hydrolases"/>
    <property type="match status" value="1"/>
</dbReference>
<dbReference type="PANTHER" id="PTHR11070:SF2">
    <property type="entry name" value="ATP-DEPENDENT DNA HELICASE SRS2"/>
    <property type="match status" value="1"/>
</dbReference>
<dbReference type="InterPro" id="IPR027417">
    <property type="entry name" value="P-loop_NTPase"/>
</dbReference>
<feature type="domain" description="UvrD-like helicase ATP-binding" evidence="12">
    <location>
        <begin position="10"/>
        <end position="286"/>
    </location>
</feature>
<keyword evidence="2 11" id="KW-0547">Nucleotide-binding</keyword>
<evidence type="ECO:0000256" key="2">
    <source>
        <dbReference type="ARBA" id="ARBA00022741"/>
    </source>
</evidence>
<dbReference type="GO" id="GO:0016887">
    <property type="term" value="F:ATP hydrolysis activity"/>
    <property type="evidence" value="ECO:0007669"/>
    <property type="project" value="RHEA"/>
</dbReference>
<dbReference type="EC" id="5.6.2.4" evidence="9"/>
<evidence type="ECO:0000256" key="8">
    <source>
        <dbReference type="ARBA" id="ARBA00034617"/>
    </source>
</evidence>
<dbReference type="GO" id="GO:0043138">
    <property type="term" value="F:3'-5' DNA helicase activity"/>
    <property type="evidence" value="ECO:0007669"/>
    <property type="project" value="UniProtKB-EC"/>
</dbReference>
<comment type="caution">
    <text evidence="13">The sequence shown here is derived from an EMBL/GenBank/DDBJ whole genome shotgun (WGS) entry which is preliminary data.</text>
</comment>
<evidence type="ECO:0000256" key="11">
    <source>
        <dbReference type="PROSITE-ProRule" id="PRU00560"/>
    </source>
</evidence>
<accession>R5Y1E3</accession>
<dbReference type="Pfam" id="PF13361">
    <property type="entry name" value="UvrD_C"/>
    <property type="match status" value="2"/>
</dbReference>
<dbReference type="InterPro" id="IPR013986">
    <property type="entry name" value="DExx_box_DNA_helicase_dom_sf"/>
</dbReference>
<dbReference type="PANTHER" id="PTHR11070">
    <property type="entry name" value="UVRD / RECB / PCRA DNA HELICASE FAMILY MEMBER"/>
    <property type="match status" value="1"/>
</dbReference>
<protein>
    <recommendedName>
        <fullName evidence="9">DNA 3'-5' helicase</fullName>
        <ecNumber evidence="9">5.6.2.4</ecNumber>
    </recommendedName>
</protein>
<comment type="similarity">
    <text evidence="1">Belongs to the helicase family. UvrD subfamily.</text>
</comment>
<keyword evidence="7" id="KW-0413">Isomerase</keyword>
<dbReference type="AlphaFoldDB" id="R5Y1E3"/>
<dbReference type="GO" id="GO:0000725">
    <property type="term" value="P:recombinational repair"/>
    <property type="evidence" value="ECO:0007669"/>
    <property type="project" value="TreeGrafter"/>
</dbReference>
<keyword evidence="4 11" id="KW-0347">Helicase</keyword>
<gene>
    <name evidence="13" type="ORF">BN488_01521</name>
</gene>
<dbReference type="PROSITE" id="PS51198">
    <property type="entry name" value="UVRD_HELICASE_ATP_BIND"/>
    <property type="match status" value="1"/>
</dbReference>
<dbReference type="InterPro" id="IPR014016">
    <property type="entry name" value="UvrD-like_ATP-bd"/>
</dbReference>
<evidence type="ECO:0000259" key="12">
    <source>
        <dbReference type="PROSITE" id="PS51198"/>
    </source>
</evidence>
<reference evidence="13" key="1">
    <citation type="submission" date="2012-11" db="EMBL/GenBank/DDBJ databases">
        <title>Dependencies among metagenomic species, viruses, plasmids and units of genetic variation.</title>
        <authorList>
            <person name="Nielsen H.B."/>
            <person name="Almeida M."/>
            <person name="Juncker A.S."/>
            <person name="Rasmussen S."/>
            <person name="Li J."/>
            <person name="Sunagawa S."/>
            <person name="Plichta D."/>
            <person name="Gautier L."/>
            <person name="Le Chatelier E."/>
            <person name="Peletier E."/>
            <person name="Bonde I."/>
            <person name="Nielsen T."/>
            <person name="Manichanh C."/>
            <person name="Arumugam M."/>
            <person name="Batto J."/>
            <person name="Santos M.B.Q.D."/>
            <person name="Blom N."/>
            <person name="Borruel N."/>
            <person name="Burgdorf K.S."/>
            <person name="Boumezbeur F."/>
            <person name="Casellas F."/>
            <person name="Dore J."/>
            <person name="Guarner F."/>
            <person name="Hansen T."/>
            <person name="Hildebrand F."/>
            <person name="Kaas R.S."/>
            <person name="Kennedy S."/>
            <person name="Kristiansen K."/>
            <person name="Kultima J.R."/>
            <person name="Leonard P."/>
            <person name="Levenez F."/>
            <person name="Lund O."/>
            <person name="Moumen B."/>
            <person name="Le Paslier D."/>
            <person name="Pons N."/>
            <person name="Pedersen O."/>
            <person name="Prifti E."/>
            <person name="Qin J."/>
            <person name="Raes J."/>
            <person name="Tap J."/>
            <person name="Tims S."/>
            <person name="Ussery D.W."/>
            <person name="Yamada T."/>
            <person name="MetaHit consortium"/>
            <person name="Renault P."/>
            <person name="Sicheritz-Ponten T."/>
            <person name="Bork P."/>
            <person name="Wang J."/>
            <person name="Brunak S."/>
            <person name="Ehrlich S.D."/>
        </authorList>
    </citation>
    <scope>NUCLEOTIDE SEQUENCE [LARGE SCALE GENOMIC DNA]</scope>
</reference>
<evidence type="ECO:0000313" key="14">
    <source>
        <dbReference type="Proteomes" id="UP000017980"/>
    </source>
</evidence>
<dbReference type="GO" id="GO:0005524">
    <property type="term" value="F:ATP binding"/>
    <property type="evidence" value="ECO:0007669"/>
    <property type="project" value="UniProtKB-UniRule"/>
</dbReference>
<dbReference type="RefSeq" id="WP_022071772.1">
    <property type="nucleotide sequence ID" value="NZ_HF999327.1"/>
</dbReference>
<evidence type="ECO:0000256" key="3">
    <source>
        <dbReference type="ARBA" id="ARBA00022801"/>
    </source>
</evidence>
<evidence type="ECO:0000256" key="7">
    <source>
        <dbReference type="ARBA" id="ARBA00023235"/>
    </source>
</evidence>
<comment type="catalytic activity">
    <reaction evidence="10">
        <text>ATP + H2O = ADP + phosphate + H(+)</text>
        <dbReference type="Rhea" id="RHEA:13065"/>
        <dbReference type="ChEBI" id="CHEBI:15377"/>
        <dbReference type="ChEBI" id="CHEBI:15378"/>
        <dbReference type="ChEBI" id="CHEBI:30616"/>
        <dbReference type="ChEBI" id="CHEBI:43474"/>
        <dbReference type="ChEBI" id="CHEBI:456216"/>
        <dbReference type="EC" id="5.6.2.4"/>
    </reaction>
</comment>
<evidence type="ECO:0000313" key="13">
    <source>
        <dbReference type="EMBL" id="CDA10482.1"/>
    </source>
</evidence>
<dbReference type="Gene3D" id="1.10.486.10">
    <property type="entry name" value="PCRA, domain 4"/>
    <property type="match status" value="1"/>
</dbReference>
<keyword evidence="6" id="KW-0238">DNA-binding</keyword>